<dbReference type="Pfam" id="PF17039">
    <property type="entry name" value="Glyco_tran_10_N"/>
    <property type="match status" value="1"/>
</dbReference>
<dbReference type="PANTHER" id="PTHR48438:SF1">
    <property type="entry name" value="ALPHA-(1,3)-FUCOSYLTRANSFERASE C-RELATED"/>
    <property type="match status" value="1"/>
</dbReference>
<evidence type="ECO:0000256" key="8">
    <source>
        <dbReference type="ARBA" id="ARBA00022989"/>
    </source>
</evidence>
<dbReference type="FunFam" id="3.40.50.11660:FF:000002">
    <property type="entry name" value="Alpha-(1,3)-fucosyltransferase"/>
    <property type="match status" value="1"/>
</dbReference>
<reference evidence="17" key="1">
    <citation type="submission" date="2016-11" db="UniProtKB">
        <authorList>
            <consortium name="WormBaseParasite"/>
        </authorList>
    </citation>
    <scope>IDENTIFICATION</scope>
</reference>
<dbReference type="InterPro" id="IPR001503">
    <property type="entry name" value="Glyco_trans_10"/>
</dbReference>
<evidence type="ECO:0000256" key="3">
    <source>
        <dbReference type="ARBA" id="ARBA00008919"/>
    </source>
</evidence>
<feature type="domain" description="Fucosyltransferase N-terminal" evidence="15">
    <location>
        <begin position="87"/>
        <end position="173"/>
    </location>
</feature>
<keyword evidence="8" id="KW-1133">Transmembrane helix</keyword>
<comment type="pathway">
    <text evidence="2">Protein modification; protein glycosylation.</text>
</comment>
<dbReference type="InterPro" id="IPR031481">
    <property type="entry name" value="Glyco_tran_10_N"/>
</dbReference>
<evidence type="ECO:0000256" key="4">
    <source>
        <dbReference type="ARBA" id="ARBA00022676"/>
    </source>
</evidence>
<keyword evidence="9 12" id="KW-0333">Golgi apparatus</keyword>
<evidence type="ECO:0000256" key="6">
    <source>
        <dbReference type="ARBA" id="ARBA00022692"/>
    </source>
</evidence>
<keyword evidence="13" id="KW-0732">Signal</keyword>
<feature type="domain" description="Fucosyltransferase C-terminal" evidence="14">
    <location>
        <begin position="191"/>
        <end position="378"/>
    </location>
</feature>
<evidence type="ECO:0000256" key="10">
    <source>
        <dbReference type="ARBA" id="ARBA00023136"/>
    </source>
</evidence>
<evidence type="ECO:0000256" key="7">
    <source>
        <dbReference type="ARBA" id="ARBA00022968"/>
    </source>
</evidence>
<dbReference type="GO" id="GO:0008417">
    <property type="term" value="F:fucosyltransferase activity"/>
    <property type="evidence" value="ECO:0007669"/>
    <property type="project" value="InterPro"/>
</dbReference>
<dbReference type="AlphaFoldDB" id="A0A1I7XXG1"/>
<organism evidence="16 17">
    <name type="scientific">Steinernema glaseri</name>
    <dbReference type="NCBI Taxonomy" id="37863"/>
    <lineage>
        <taxon>Eukaryota</taxon>
        <taxon>Metazoa</taxon>
        <taxon>Ecdysozoa</taxon>
        <taxon>Nematoda</taxon>
        <taxon>Chromadorea</taxon>
        <taxon>Rhabditida</taxon>
        <taxon>Tylenchina</taxon>
        <taxon>Panagrolaimomorpha</taxon>
        <taxon>Strongyloidoidea</taxon>
        <taxon>Steinernematidae</taxon>
        <taxon>Steinernema</taxon>
    </lineage>
</organism>
<evidence type="ECO:0000313" key="17">
    <source>
        <dbReference type="WBParaSite" id="L893_g10455.t1"/>
    </source>
</evidence>
<evidence type="ECO:0000256" key="12">
    <source>
        <dbReference type="RuleBase" id="RU003832"/>
    </source>
</evidence>
<dbReference type="Proteomes" id="UP000095287">
    <property type="component" value="Unplaced"/>
</dbReference>
<keyword evidence="6 12" id="KW-0812">Transmembrane</keyword>
<dbReference type="EC" id="2.4.1.-" evidence="12"/>
<evidence type="ECO:0000259" key="15">
    <source>
        <dbReference type="Pfam" id="PF17039"/>
    </source>
</evidence>
<evidence type="ECO:0000256" key="2">
    <source>
        <dbReference type="ARBA" id="ARBA00004922"/>
    </source>
</evidence>
<keyword evidence="16" id="KW-1185">Reference proteome</keyword>
<dbReference type="PANTHER" id="PTHR48438">
    <property type="entry name" value="ALPHA-(1,3)-FUCOSYLTRANSFERASE C-RELATED"/>
    <property type="match status" value="1"/>
</dbReference>
<dbReference type="Pfam" id="PF00852">
    <property type="entry name" value="Glyco_transf_10"/>
    <property type="match status" value="1"/>
</dbReference>
<accession>A0A1I7XXG1</accession>
<dbReference type="Gene3D" id="3.40.50.11660">
    <property type="entry name" value="Glycosyl transferase family 10, C-terminal domain"/>
    <property type="match status" value="1"/>
</dbReference>
<keyword evidence="5 12" id="KW-0808">Transferase</keyword>
<keyword evidence="4 12" id="KW-0328">Glycosyltransferase</keyword>
<comment type="subcellular location">
    <subcellularLocation>
        <location evidence="1 12">Golgi apparatus</location>
        <location evidence="1 12">Golgi stack membrane</location>
        <topology evidence="1 12">Single-pass type II membrane protein</topology>
    </subcellularLocation>
</comment>
<evidence type="ECO:0000256" key="1">
    <source>
        <dbReference type="ARBA" id="ARBA00004447"/>
    </source>
</evidence>
<comment type="similarity">
    <text evidence="3 12">Belongs to the glycosyltransferase 10 family.</text>
</comment>
<dbReference type="WBParaSite" id="L893_g10455.t1">
    <property type="protein sequence ID" value="L893_g10455.t1"/>
    <property type="gene ID" value="L893_g10455"/>
</dbReference>
<dbReference type="UniPathway" id="UPA00378"/>
<keyword evidence="7" id="KW-0735">Signal-anchor</keyword>
<evidence type="ECO:0000256" key="9">
    <source>
        <dbReference type="ARBA" id="ARBA00023034"/>
    </source>
</evidence>
<dbReference type="GO" id="GO:0032580">
    <property type="term" value="C:Golgi cisterna membrane"/>
    <property type="evidence" value="ECO:0007669"/>
    <property type="project" value="UniProtKB-SubCell"/>
</dbReference>
<dbReference type="InterPro" id="IPR055270">
    <property type="entry name" value="Glyco_tran_10_C"/>
</dbReference>
<feature type="chain" id="PRO_5009311607" description="Fucosyltransferase" evidence="13">
    <location>
        <begin position="23"/>
        <end position="393"/>
    </location>
</feature>
<protein>
    <recommendedName>
        <fullName evidence="12">Fucosyltransferase</fullName>
        <ecNumber evidence="12">2.4.1.-</ecNumber>
    </recommendedName>
</protein>
<proteinExistence type="inferred from homology"/>
<sequence>MRMYKWIVLLLVLIVLVFLALSRSMTGGDTYDITSVPPFAAIREFPFGYDARDDRILEQIEWVPSKLKSQPVMIYVPKEVAAIRWGNHELRTAGCKVQNCILSASEFHRATADVVFFSPTSSFSMDYLRPQKQLWVMQLLESPENTMNLSDFNGHINYTASYRYDSDLVTPYGKWVPTERHVNGDNLSPGKKTKEVLWLVSHCITNNARMRYANELGRHIQVGSIHMTLQGSGFEPLKRVDVFGECGERKLPKSEGQRLLAEEYKFYLAFENSNCNQYVTEKFFDNALKNGAIPIVMGASLEFYESISPPHSFIHVDQFDSPKDLAKYLRYLSTNADAFNEYFAWKQQGQFVDTKFWCRLCSLAQQPRRKVYMDIEGWWHSKNQCSKRRQGYA</sequence>
<evidence type="ECO:0000256" key="11">
    <source>
        <dbReference type="ARBA" id="ARBA00023180"/>
    </source>
</evidence>
<dbReference type="SUPFAM" id="SSF53756">
    <property type="entry name" value="UDP-Glycosyltransferase/glycogen phosphorylase"/>
    <property type="match status" value="1"/>
</dbReference>
<keyword evidence="11" id="KW-0325">Glycoprotein</keyword>
<evidence type="ECO:0000313" key="16">
    <source>
        <dbReference type="Proteomes" id="UP000095287"/>
    </source>
</evidence>
<dbReference type="InterPro" id="IPR038577">
    <property type="entry name" value="GT10-like_C_sf"/>
</dbReference>
<evidence type="ECO:0000256" key="5">
    <source>
        <dbReference type="ARBA" id="ARBA00022679"/>
    </source>
</evidence>
<feature type="signal peptide" evidence="13">
    <location>
        <begin position="1"/>
        <end position="22"/>
    </location>
</feature>
<name>A0A1I7XXG1_9BILA</name>
<evidence type="ECO:0000256" key="13">
    <source>
        <dbReference type="SAM" id="SignalP"/>
    </source>
</evidence>
<keyword evidence="10" id="KW-0472">Membrane</keyword>
<evidence type="ECO:0000259" key="14">
    <source>
        <dbReference type="Pfam" id="PF00852"/>
    </source>
</evidence>